<accession>A0A2S6HWC4</accession>
<dbReference type="RefSeq" id="WP_104436292.1">
    <property type="nucleotide sequence ID" value="NZ_PTJA01000003.1"/>
</dbReference>
<organism evidence="1 2">
    <name type="scientific">Lacrimispora xylanisolvens</name>
    <dbReference type="NCBI Taxonomy" id="384636"/>
    <lineage>
        <taxon>Bacteria</taxon>
        <taxon>Bacillati</taxon>
        <taxon>Bacillota</taxon>
        <taxon>Clostridia</taxon>
        <taxon>Lachnospirales</taxon>
        <taxon>Lachnospiraceae</taxon>
        <taxon>Lacrimispora</taxon>
    </lineage>
</organism>
<dbReference type="OrthoDB" id="9796026at2"/>
<proteinExistence type="predicted"/>
<dbReference type="EMBL" id="PTJA01000003">
    <property type="protein sequence ID" value="PPK82251.1"/>
    <property type="molecule type" value="Genomic_DNA"/>
</dbReference>
<dbReference type="GO" id="GO:0006281">
    <property type="term" value="P:DNA repair"/>
    <property type="evidence" value="ECO:0007669"/>
    <property type="project" value="TreeGrafter"/>
</dbReference>
<name>A0A2S6HWC4_9FIRM</name>
<reference evidence="1 2" key="1">
    <citation type="submission" date="2018-02" db="EMBL/GenBank/DDBJ databases">
        <title>Genomic Encyclopedia of Archaeal and Bacterial Type Strains, Phase II (KMG-II): from individual species to whole genera.</title>
        <authorList>
            <person name="Goeker M."/>
        </authorList>
    </citation>
    <scope>NUCLEOTIDE SEQUENCE [LARGE SCALE GENOMIC DNA]</scope>
    <source>
        <strain evidence="1 2">DSM 3808</strain>
    </source>
</reference>
<comment type="caution">
    <text evidence="1">The sequence shown here is derived from an EMBL/GenBank/DDBJ whole genome shotgun (WGS) entry which is preliminary data.</text>
</comment>
<keyword evidence="1" id="KW-0378">Hydrolase</keyword>
<sequence length="279" mass="31688">MNIEWKDFKRRKDFLICIDSDGCAMDTMDIKHIRCFGPCMVEEWGLERWADTILNRWNEINLYTMTRGINRFLGLAMALKEINDIYCPIDGIEEYEAWTKEASELSNHALETTVLTAKGSCLNKALAWSNKVNAAVDALPDEDIKPFEGVAGGLAAAHTFADVAIVSSANREAVMEEWKRCGLLPYVDVLCCQDTGSKEYCIKELKAQGYLPDHILMVGDAPGDAAAAFHNGVYFYPILVKHEHQSWKEFCEIALEKLKYGNYSQYGEEVYLRFLRNLE</sequence>
<dbReference type="InterPro" id="IPR023214">
    <property type="entry name" value="HAD_sf"/>
</dbReference>
<dbReference type="PANTHER" id="PTHR43434">
    <property type="entry name" value="PHOSPHOGLYCOLATE PHOSPHATASE"/>
    <property type="match status" value="1"/>
</dbReference>
<dbReference type="InterPro" id="IPR050155">
    <property type="entry name" value="HAD-like_hydrolase_sf"/>
</dbReference>
<evidence type="ECO:0000313" key="2">
    <source>
        <dbReference type="Proteomes" id="UP000237749"/>
    </source>
</evidence>
<dbReference type="SUPFAM" id="SSF56784">
    <property type="entry name" value="HAD-like"/>
    <property type="match status" value="1"/>
</dbReference>
<dbReference type="Pfam" id="PF13419">
    <property type="entry name" value="HAD_2"/>
    <property type="match status" value="1"/>
</dbReference>
<dbReference type="Proteomes" id="UP000237749">
    <property type="component" value="Unassembled WGS sequence"/>
</dbReference>
<dbReference type="InterPro" id="IPR041492">
    <property type="entry name" value="HAD_2"/>
</dbReference>
<evidence type="ECO:0000313" key="1">
    <source>
        <dbReference type="EMBL" id="PPK82251.1"/>
    </source>
</evidence>
<dbReference type="PANTHER" id="PTHR43434:SF1">
    <property type="entry name" value="PHOSPHOGLYCOLATE PHOSPHATASE"/>
    <property type="match status" value="1"/>
</dbReference>
<dbReference type="Gene3D" id="3.40.50.1000">
    <property type="entry name" value="HAD superfamily/HAD-like"/>
    <property type="match status" value="1"/>
</dbReference>
<dbReference type="GO" id="GO:0008967">
    <property type="term" value="F:phosphoglycolate phosphatase activity"/>
    <property type="evidence" value="ECO:0007669"/>
    <property type="project" value="TreeGrafter"/>
</dbReference>
<dbReference type="AlphaFoldDB" id="A0A2S6HWC4"/>
<dbReference type="GO" id="GO:0005829">
    <property type="term" value="C:cytosol"/>
    <property type="evidence" value="ECO:0007669"/>
    <property type="project" value="TreeGrafter"/>
</dbReference>
<gene>
    <name evidence="1" type="ORF">BXY41_103467</name>
</gene>
<keyword evidence="2" id="KW-1185">Reference proteome</keyword>
<protein>
    <submittedName>
        <fullName evidence="1">Haloacid dehalogenase-like hydrolase</fullName>
    </submittedName>
</protein>
<dbReference type="InterPro" id="IPR036412">
    <property type="entry name" value="HAD-like_sf"/>
</dbReference>